<evidence type="ECO:0000313" key="5">
    <source>
        <dbReference type="EMBL" id="RZF36646.1"/>
    </source>
</evidence>
<evidence type="ECO:0000256" key="1">
    <source>
        <dbReference type="ARBA" id="ARBA00022729"/>
    </source>
</evidence>
<comment type="similarity">
    <text evidence="3">Belongs to the TO family.</text>
</comment>
<dbReference type="AlphaFoldDB" id="A0A482WTM5"/>
<comment type="caution">
    <text evidence="5">The sequence shown here is derived from an EMBL/GenBank/DDBJ whole genome shotgun (WGS) entry which is preliminary data.</text>
</comment>
<dbReference type="PANTHER" id="PTHR11008">
    <property type="entry name" value="PROTEIN TAKEOUT-LIKE PROTEIN"/>
    <property type="match status" value="1"/>
</dbReference>
<keyword evidence="6" id="KW-1185">Reference proteome</keyword>
<evidence type="ECO:0000256" key="3">
    <source>
        <dbReference type="ARBA" id="ARBA00060902"/>
    </source>
</evidence>
<feature type="signal peptide" evidence="4">
    <location>
        <begin position="1"/>
        <end position="21"/>
    </location>
</feature>
<dbReference type="InParanoid" id="A0A482WTM5"/>
<dbReference type="SMART" id="SM00700">
    <property type="entry name" value="JHBP"/>
    <property type="match status" value="1"/>
</dbReference>
<evidence type="ECO:0000256" key="4">
    <source>
        <dbReference type="SAM" id="SignalP"/>
    </source>
</evidence>
<dbReference type="GO" id="GO:0007623">
    <property type="term" value="P:circadian rhythm"/>
    <property type="evidence" value="ECO:0007669"/>
    <property type="project" value="UniProtKB-ARBA"/>
</dbReference>
<keyword evidence="1 4" id="KW-0732">Signal</keyword>
<dbReference type="GO" id="GO:0005615">
    <property type="term" value="C:extracellular space"/>
    <property type="evidence" value="ECO:0007669"/>
    <property type="project" value="TreeGrafter"/>
</dbReference>
<dbReference type="Pfam" id="PF06585">
    <property type="entry name" value="JHBP"/>
    <property type="match status" value="1"/>
</dbReference>
<dbReference type="Gene3D" id="3.15.10.30">
    <property type="entry name" value="Haemolymph juvenile hormone binding protein"/>
    <property type="match status" value="1"/>
</dbReference>
<keyword evidence="2" id="KW-0090">Biological rhythms</keyword>
<dbReference type="OrthoDB" id="8190514at2759"/>
<reference evidence="5 6" key="1">
    <citation type="journal article" date="2017" name="Gigascience">
        <title>Genome sequence of the small brown planthopper, Laodelphax striatellus.</title>
        <authorList>
            <person name="Zhu J."/>
            <person name="Jiang F."/>
            <person name="Wang X."/>
            <person name="Yang P."/>
            <person name="Bao Y."/>
            <person name="Zhao W."/>
            <person name="Wang W."/>
            <person name="Lu H."/>
            <person name="Wang Q."/>
            <person name="Cui N."/>
            <person name="Li J."/>
            <person name="Chen X."/>
            <person name="Luo L."/>
            <person name="Yu J."/>
            <person name="Kang L."/>
            <person name="Cui F."/>
        </authorList>
    </citation>
    <scope>NUCLEOTIDE SEQUENCE [LARGE SCALE GENOMIC DNA]</scope>
    <source>
        <strain evidence="5">Lst14</strain>
    </source>
</reference>
<dbReference type="EMBL" id="QKKF02026118">
    <property type="protein sequence ID" value="RZF36646.1"/>
    <property type="molecule type" value="Genomic_DNA"/>
</dbReference>
<protein>
    <submittedName>
        <fullName evidence="5">Uncharacterized protein</fullName>
    </submittedName>
</protein>
<evidence type="ECO:0000256" key="2">
    <source>
        <dbReference type="ARBA" id="ARBA00023108"/>
    </source>
</evidence>
<dbReference type="InterPro" id="IPR010562">
    <property type="entry name" value="Haemolymph_juvenile_hormone-bd"/>
</dbReference>
<dbReference type="PANTHER" id="PTHR11008:SF18">
    <property type="entry name" value="BCDNA.GH05536-RELATED"/>
    <property type="match status" value="1"/>
</dbReference>
<organism evidence="5 6">
    <name type="scientific">Laodelphax striatellus</name>
    <name type="common">Small brown planthopper</name>
    <name type="synonym">Delphax striatella</name>
    <dbReference type="NCBI Taxonomy" id="195883"/>
    <lineage>
        <taxon>Eukaryota</taxon>
        <taxon>Metazoa</taxon>
        <taxon>Ecdysozoa</taxon>
        <taxon>Arthropoda</taxon>
        <taxon>Hexapoda</taxon>
        <taxon>Insecta</taxon>
        <taxon>Pterygota</taxon>
        <taxon>Neoptera</taxon>
        <taxon>Paraneoptera</taxon>
        <taxon>Hemiptera</taxon>
        <taxon>Auchenorrhyncha</taxon>
        <taxon>Fulgoroidea</taxon>
        <taxon>Delphacidae</taxon>
        <taxon>Criomorphinae</taxon>
        <taxon>Laodelphax</taxon>
    </lineage>
</organism>
<sequence>MGGHLYLFSCFFGVLLSTVAAAPKPNNNPTPCHAKDADLDECLVKGAQQIFKNMAKGFKEVGVPKMDPLFVSMMSLHSGDGPVSLNLDLINATHKGLSKSTVTAVEAHPEKYEFEIKLTLPEYNIKGMYNVSGKIMMLPIMGSGPSDITFKNVQAVWKLKGEPSMKNKKTFVKLTDFDVNIDPEKVSVKLDNLFNGNKQLGDTMNKFMNENWQEVFKQLKPVVEESFSQILMELGNRAFNKVSYNQMFTDM</sequence>
<dbReference type="FunCoup" id="A0A482WTM5">
    <property type="interactions" value="14"/>
</dbReference>
<accession>A0A482WTM5</accession>
<gene>
    <name evidence="5" type="ORF">LSTR_LSTR012325</name>
</gene>
<dbReference type="Proteomes" id="UP000291343">
    <property type="component" value="Unassembled WGS sequence"/>
</dbReference>
<evidence type="ECO:0000313" key="6">
    <source>
        <dbReference type="Proteomes" id="UP000291343"/>
    </source>
</evidence>
<feature type="chain" id="PRO_5019773498" evidence="4">
    <location>
        <begin position="22"/>
        <end position="251"/>
    </location>
</feature>
<dbReference type="FunFam" id="3.15.10.30:FF:000001">
    <property type="entry name" value="Takeout-like protein 1"/>
    <property type="match status" value="1"/>
</dbReference>
<dbReference type="SMR" id="A0A482WTM5"/>
<name>A0A482WTM5_LAOST</name>
<dbReference type="InterPro" id="IPR038606">
    <property type="entry name" value="To_sf"/>
</dbReference>
<proteinExistence type="inferred from homology"/>